<evidence type="ECO:0000256" key="14">
    <source>
        <dbReference type="ARBA" id="ARBA00023316"/>
    </source>
</evidence>
<accession>A0A9X3Z756</accession>
<dbReference type="Pfam" id="PF12804">
    <property type="entry name" value="NTP_transf_3"/>
    <property type="match status" value="1"/>
</dbReference>
<dbReference type="InterPro" id="IPR029044">
    <property type="entry name" value="Nucleotide-diphossugar_trans"/>
</dbReference>
<evidence type="ECO:0000256" key="15">
    <source>
        <dbReference type="ARBA" id="ARBA00048247"/>
    </source>
</evidence>
<feature type="binding site" evidence="18">
    <location>
        <position position="323"/>
    </location>
    <ligand>
        <name>UDP-N-acetyl-alpha-D-glucosamine</name>
        <dbReference type="ChEBI" id="CHEBI:57705"/>
    </ligand>
</feature>
<feature type="binding site" evidence="18">
    <location>
        <position position="234"/>
    </location>
    <ligand>
        <name>Mg(2+)</name>
        <dbReference type="ChEBI" id="CHEBI:18420"/>
    </ligand>
</feature>
<dbReference type="GO" id="GO:0008360">
    <property type="term" value="P:regulation of cell shape"/>
    <property type="evidence" value="ECO:0007669"/>
    <property type="project" value="UniProtKB-KW"/>
</dbReference>
<evidence type="ECO:0000256" key="2">
    <source>
        <dbReference type="ARBA" id="ARBA00007707"/>
    </source>
</evidence>
<dbReference type="AlphaFoldDB" id="A0A9X3Z756"/>
<dbReference type="RefSeq" id="WP_274943324.1">
    <property type="nucleotide sequence ID" value="NZ_JANWOI010000002.1"/>
</dbReference>
<comment type="caution">
    <text evidence="20">The sequence shown here is derived from an EMBL/GenBank/DDBJ whole genome shotgun (WGS) entry which is preliminary data.</text>
</comment>
<comment type="subcellular location">
    <subcellularLocation>
        <location evidence="1 18">Cytoplasm</location>
    </subcellularLocation>
</comment>
<feature type="binding site" evidence="18">
    <location>
        <position position="234"/>
    </location>
    <ligand>
        <name>UDP-N-acetyl-alpha-D-glucosamine</name>
        <dbReference type="ChEBI" id="CHEBI:57705"/>
    </ligand>
</feature>
<keyword evidence="11 18" id="KW-0573">Peptidoglycan synthesis</keyword>
<dbReference type="GO" id="GO:0019134">
    <property type="term" value="F:glucosamine-1-phosphate N-acetyltransferase activity"/>
    <property type="evidence" value="ECO:0007669"/>
    <property type="project" value="UniProtKB-UniRule"/>
</dbReference>
<feature type="binding site" evidence="18">
    <location>
        <position position="162"/>
    </location>
    <ligand>
        <name>UDP-N-acetyl-alpha-D-glucosamine</name>
        <dbReference type="ChEBI" id="CHEBI:57705"/>
    </ligand>
</feature>
<evidence type="ECO:0000256" key="13">
    <source>
        <dbReference type="ARBA" id="ARBA00023315"/>
    </source>
</evidence>
<dbReference type="NCBIfam" id="TIGR01173">
    <property type="entry name" value="glmU"/>
    <property type="match status" value="1"/>
</dbReference>
<feature type="binding site" evidence="18">
    <location>
        <begin position="376"/>
        <end position="377"/>
    </location>
    <ligand>
        <name>acetyl-CoA</name>
        <dbReference type="ChEBI" id="CHEBI:57288"/>
    </ligand>
</feature>
<dbReference type="EC" id="2.3.1.157" evidence="18"/>
<evidence type="ECO:0000256" key="18">
    <source>
        <dbReference type="HAMAP-Rule" id="MF_01631"/>
    </source>
</evidence>
<evidence type="ECO:0000256" key="12">
    <source>
        <dbReference type="ARBA" id="ARBA00023268"/>
    </source>
</evidence>
<keyword evidence="4 18" id="KW-0963">Cytoplasm</keyword>
<feature type="binding site" evidence="18">
    <location>
        <begin position="80"/>
        <end position="81"/>
    </location>
    <ligand>
        <name>UDP-N-acetyl-alpha-D-glucosamine</name>
        <dbReference type="ChEBI" id="CHEBI:57705"/>
    </ligand>
</feature>
<dbReference type="InterPro" id="IPR011004">
    <property type="entry name" value="Trimer_LpxA-like_sf"/>
</dbReference>
<feature type="region of interest" description="Linker" evidence="18">
    <location>
        <begin position="237"/>
        <end position="257"/>
    </location>
</feature>
<dbReference type="SUPFAM" id="SSF53448">
    <property type="entry name" value="Nucleotide-diphospho-sugar transferases"/>
    <property type="match status" value="1"/>
</dbReference>
<dbReference type="InterPro" id="IPR018357">
    <property type="entry name" value="Hexapep_transf_CS"/>
</dbReference>
<gene>
    <name evidence="18 20" type="primary">glmU</name>
    <name evidence="20" type="ORF">NYP16_06605</name>
</gene>
<feature type="binding site" evidence="18">
    <location>
        <position position="105"/>
    </location>
    <ligand>
        <name>Mg(2+)</name>
        <dbReference type="ChEBI" id="CHEBI:18420"/>
    </ligand>
</feature>
<evidence type="ECO:0000259" key="19">
    <source>
        <dbReference type="Pfam" id="PF12804"/>
    </source>
</evidence>
<dbReference type="InterPro" id="IPR038009">
    <property type="entry name" value="GlmU_C_LbH"/>
</dbReference>
<feature type="binding site" evidence="18">
    <location>
        <position position="413"/>
    </location>
    <ligand>
        <name>acetyl-CoA</name>
        <dbReference type="ChEBI" id="CHEBI:57288"/>
    </ligand>
</feature>
<dbReference type="GO" id="GO:0009245">
    <property type="term" value="P:lipid A biosynthetic process"/>
    <property type="evidence" value="ECO:0007669"/>
    <property type="project" value="UniProtKB-UniRule"/>
</dbReference>
<dbReference type="CDD" id="cd03353">
    <property type="entry name" value="LbH_GlmU_C"/>
    <property type="match status" value="1"/>
</dbReference>
<keyword evidence="14 18" id="KW-0961">Cell wall biogenesis/degradation</keyword>
<evidence type="ECO:0000256" key="8">
    <source>
        <dbReference type="ARBA" id="ARBA00022737"/>
    </source>
</evidence>
<dbReference type="EMBL" id="JANWOI010000002">
    <property type="protein sequence ID" value="MDA5193624.1"/>
    <property type="molecule type" value="Genomic_DNA"/>
</dbReference>
<protein>
    <recommendedName>
        <fullName evidence="18">Bifunctional protein GlmU</fullName>
    </recommendedName>
    <domain>
        <recommendedName>
            <fullName evidence="18">UDP-N-acetylglucosamine pyrophosphorylase</fullName>
            <ecNumber evidence="18">2.7.7.23</ecNumber>
        </recommendedName>
        <alternativeName>
            <fullName evidence="18">N-acetylglucosamine-1-phosphate uridyltransferase</fullName>
        </alternativeName>
    </domain>
    <domain>
        <recommendedName>
            <fullName evidence="18">Glucosamine-1-phosphate N-acetyltransferase</fullName>
            <ecNumber evidence="18">2.3.1.157</ecNumber>
        </recommendedName>
    </domain>
</protein>
<dbReference type="GO" id="GO:0006048">
    <property type="term" value="P:UDP-N-acetylglucosamine biosynthetic process"/>
    <property type="evidence" value="ECO:0007669"/>
    <property type="project" value="InterPro"/>
</dbReference>
<feature type="region of interest" description="N-acetyltransferase" evidence="18">
    <location>
        <begin position="258"/>
        <end position="450"/>
    </location>
</feature>
<feature type="binding site" evidence="18">
    <location>
        <position position="25"/>
    </location>
    <ligand>
        <name>UDP-N-acetyl-alpha-D-glucosamine</name>
        <dbReference type="ChEBI" id="CHEBI:57705"/>
    </ligand>
</feature>
<dbReference type="InterPro" id="IPR050065">
    <property type="entry name" value="GlmU-like"/>
</dbReference>
<evidence type="ECO:0000256" key="3">
    <source>
        <dbReference type="ARBA" id="ARBA00007947"/>
    </source>
</evidence>
<feature type="binding site" evidence="18">
    <location>
        <position position="430"/>
    </location>
    <ligand>
        <name>acetyl-CoA</name>
        <dbReference type="ChEBI" id="CHEBI:57288"/>
    </ligand>
</feature>
<comment type="subunit">
    <text evidence="18">Homotrimer.</text>
</comment>
<dbReference type="InterPro" id="IPR001451">
    <property type="entry name" value="Hexapep"/>
</dbReference>
<dbReference type="Proteomes" id="UP001141619">
    <property type="component" value="Unassembled WGS sequence"/>
</dbReference>
<feature type="binding site" evidence="18">
    <location>
        <begin position="103"/>
        <end position="105"/>
    </location>
    <ligand>
        <name>UDP-N-acetyl-alpha-D-glucosamine</name>
        <dbReference type="ChEBI" id="CHEBI:57705"/>
    </ligand>
</feature>
<dbReference type="HAMAP" id="MF_01631">
    <property type="entry name" value="GlmU"/>
    <property type="match status" value="1"/>
</dbReference>
<dbReference type="PANTHER" id="PTHR43584:SF3">
    <property type="entry name" value="BIFUNCTIONAL PROTEIN GLMU"/>
    <property type="match status" value="1"/>
</dbReference>
<feature type="binding site" evidence="18">
    <location>
        <position position="341"/>
    </location>
    <ligand>
        <name>UDP-N-acetyl-alpha-D-glucosamine</name>
        <dbReference type="ChEBI" id="CHEBI:57705"/>
    </ligand>
</feature>
<comment type="catalytic activity">
    <reaction evidence="16 18">
        <text>N-acetyl-alpha-D-glucosamine 1-phosphate + UTP + H(+) = UDP-N-acetyl-alpha-D-glucosamine + diphosphate</text>
        <dbReference type="Rhea" id="RHEA:13509"/>
        <dbReference type="ChEBI" id="CHEBI:15378"/>
        <dbReference type="ChEBI" id="CHEBI:33019"/>
        <dbReference type="ChEBI" id="CHEBI:46398"/>
        <dbReference type="ChEBI" id="CHEBI:57705"/>
        <dbReference type="ChEBI" id="CHEBI:57776"/>
        <dbReference type="EC" id="2.7.7.23"/>
    </reaction>
</comment>
<evidence type="ECO:0000313" key="20">
    <source>
        <dbReference type="EMBL" id="MDA5193624.1"/>
    </source>
</evidence>
<keyword evidence="12 18" id="KW-0511">Multifunctional enzyme</keyword>
<organism evidence="20 21">
    <name type="scientific">Govanella unica</name>
    <dbReference type="NCBI Taxonomy" id="2975056"/>
    <lineage>
        <taxon>Bacteria</taxon>
        <taxon>Pseudomonadati</taxon>
        <taxon>Pseudomonadota</taxon>
        <taxon>Alphaproteobacteria</taxon>
        <taxon>Emcibacterales</taxon>
        <taxon>Govanellaceae</taxon>
        <taxon>Govanella</taxon>
    </lineage>
</organism>
<keyword evidence="8 18" id="KW-0677">Repeat</keyword>
<sequence length="450" mass="47358">MTSSDIAAIILAAGKGTRMKSSLHKVLHPVAGRPMLDHVMAAVASLDPVRQVVVVGNGREQVETAVKGRADTVVQEPQLGTGHAVQQAEAALKDFIGDVLILYGDVPLTSAETLRRMIDARRRPGADGQCPALVVLGFRPADTLAYGRLKLASDGSLDAIVEHKDASEDERRITLCNSGIMAVDGRLLFDFLGKLTNNNANGEYYLTDIVAIARARGLSAAVIETDETEVVGVNARGELAMVEAIYQRAARARAMADGATLIAPETVFFSYDTKLGRDVVVEPNVVFGPGVTVGDDVTIHAFSHLEGATVAAGAEVGPYARLRPGADLRAGAKVGNFVEIKKSVLEEGAKVNHLTYIGDARVGSRANVGAGTITCNYDGFNKFKTEIGAGAFIGSNSSLVAPVKIGDGAIIGAGSVVTKDVNTDSLAVTRAEQREIGGWAAKFRARNKKK</sequence>
<evidence type="ECO:0000256" key="9">
    <source>
        <dbReference type="ARBA" id="ARBA00022842"/>
    </source>
</evidence>
<comment type="similarity">
    <text evidence="3 18">In the N-terminal section; belongs to the N-acetylglucosamine-1-phosphate uridyltransferase family.</text>
</comment>
<evidence type="ECO:0000256" key="6">
    <source>
        <dbReference type="ARBA" id="ARBA00022695"/>
    </source>
</evidence>
<feature type="binding site" evidence="18">
    <location>
        <position position="356"/>
    </location>
    <ligand>
        <name>UDP-N-acetyl-alpha-D-glucosamine</name>
        <dbReference type="ChEBI" id="CHEBI:57705"/>
    </ligand>
</feature>
<keyword evidence="5 18" id="KW-0808">Transferase</keyword>
<feature type="binding site" evidence="18">
    <location>
        <position position="395"/>
    </location>
    <ligand>
        <name>acetyl-CoA</name>
        <dbReference type="ChEBI" id="CHEBI:57288"/>
    </ligand>
</feature>
<dbReference type="InterPro" id="IPR025877">
    <property type="entry name" value="MobA-like_NTP_Trfase"/>
</dbReference>
<dbReference type="CDD" id="cd02540">
    <property type="entry name" value="GT2_GlmU_N_bac"/>
    <property type="match status" value="1"/>
</dbReference>
<feature type="domain" description="MobA-like NTP transferase" evidence="19">
    <location>
        <begin position="8"/>
        <end position="131"/>
    </location>
</feature>
<dbReference type="SUPFAM" id="SSF51161">
    <property type="entry name" value="Trimeric LpxA-like enzymes"/>
    <property type="match status" value="1"/>
</dbReference>
<dbReference type="Gene3D" id="3.90.550.10">
    <property type="entry name" value="Spore Coat Polysaccharide Biosynthesis Protein SpsA, Chain A"/>
    <property type="match status" value="1"/>
</dbReference>
<keyword evidence="13 18" id="KW-0012">Acyltransferase</keyword>
<comment type="pathway">
    <text evidence="18">Nucleotide-sugar biosynthesis; UDP-N-acetyl-alpha-D-glucosamine biosynthesis; N-acetyl-alpha-D-glucosamine 1-phosphate from alpha-D-glucosamine 6-phosphate (route II): step 2/2.</text>
</comment>
<dbReference type="EC" id="2.7.7.23" evidence="18"/>
<feature type="binding site" evidence="18">
    <location>
        <position position="370"/>
    </location>
    <ligand>
        <name>acetyl-CoA</name>
        <dbReference type="ChEBI" id="CHEBI:57288"/>
    </ligand>
</feature>
<keyword evidence="9 18" id="KW-0460">Magnesium</keyword>
<comment type="function">
    <text evidence="17 18">Catalyzes the last two sequential reactions in the de novo biosynthetic pathway for UDP-N-acetylglucosamine (UDP-GlcNAc). The C-terminal domain catalyzes the transfer of acetyl group from acetyl coenzyme A to glucosamine-1-phosphate (GlcN-1-P) to produce N-acetylglucosamine-1-phosphate (GlcNAc-1-P), which is converted into UDP-GlcNAc by the transfer of uridine 5-monophosphate (from uridine 5-triphosphate), a reaction catalyzed by the N-terminal domain.</text>
</comment>
<evidence type="ECO:0000256" key="16">
    <source>
        <dbReference type="ARBA" id="ARBA00048493"/>
    </source>
</evidence>
<feature type="binding site" evidence="18">
    <location>
        <position position="75"/>
    </location>
    <ligand>
        <name>UDP-N-acetyl-alpha-D-glucosamine</name>
        <dbReference type="ChEBI" id="CHEBI:57705"/>
    </ligand>
</feature>
<evidence type="ECO:0000256" key="10">
    <source>
        <dbReference type="ARBA" id="ARBA00022960"/>
    </source>
</evidence>
<evidence type="ECO:0000256" key="7">
    <source>
        <dbReference type="ARBA" id="ARBA00022723"/>
    </source>
</evidence>
<dbReference type="NCBIfam" id="NF010933">
    <property type="entry name" value="PRK14353.1"/>
    <property type="match status" value="1"/>
</dbReference>
<dbReference type="InterPro" id="IPR005882">
    <property type="entry name" value="Bifunctional_GlmU"/>
</dbReference>
<keyword evidence="6 18" id="KW-0548">Nucleotidyltransferase</keyword>
<dbReference type="PANTHER" id="PTHR43584">
    <property type="entry name" value="NUCLEOTIDYL TRANSFERASE"/>
    <property type="match status" value="1"/>
</dbReference>
<evidence type="ECO:0000256" key="5">
    <source>
        <dbReference type="ARBA" id="ARBA00022679"/>
    </source>
</evidence>
<proteinExistence type="inferred from homology"/>
<feature type="active site" description="Proton acceptor" evidence="18">
    <location>
        <position position="353"/>
    </location>
</feature>
<evidence type="ECO:0000313" key="21">
    <source>
        <dbReference type="Proteomes" id="UP001141619"/>
    </source>
</evidence>
<keyword evidence="21" id="KW-1185">Reference proteome</keyword>
<dbReference type="Gene3D" id="2.160.10.10">
    <property type="entry name" value="Hexapeptide repeat proteins"/>
    <property type="match status" value="1"/>
</dbReference>
<feature type="binding site" evidence="18">
    <location>
        <position position="367"/>
    </location>
    <ligand>
        <name>UDP-N-acetyl-alpha-D-glucosamine</name>
        <dbReference type="ChEBI" id="CHEBI:57705"/>
    </ligand>
</feature>
<keyword evidence="7 18" id="KW-0479">Metal-binding</keyword>
<feature type="region of interest" description="Pyrophosphorylase" evidence="18">
    <location>
        <begin position="1"/>
        <end position="236"/>
    </location>
</feature>
<comment type="catalytic activity">
    <reaction evidence="15 18">
        <text>alpha-D-glucosamine 1-phosphate + acetyl-CoA = N-acetyl-alpha-D-glucosamine 1-phosphate + CoA + H(+)</text>
        <dbReference type="Rhea" id="RHEA:13725"/>
        <dbReference type="ChEBI" id="CHEBI:15378"/>
        <dbReference type="ChEBI" id="CHEBI:57287"/>
        <dbReference type="ChEBI" id="CHEBI:57288"/>
        <dbReference type="ChEBI" id="CHEBI:57776"/>
        <dbReference type="ChEBI" id="CHEBI:58516"/>
        <dbReference type="EC" id="2.3.1.157"/>
    </reaction>
</comment>
<evidence type="ECO:0000256" key="17">
    <source>
        <dbReference type="ARBA" id="ARBA00049628"/>
    </source>
</evidence>
<feature type="binding site" evidence="18">
    <location>
        <begin position="11"/>
        <end position="14"/>
    </location>
    <ligand>
        <name>UDP-N-acetyl-alpha-D-glucosamine</name>
        <dbReference type="ChEBI" id="CHEBI:57705"/>
    </ligand>
</feature>
<evidence type="ECO:0000256" key="11">
    <source>
        <dbReference type="ARBA" id="ARBA00022984"/>
    </source>
</evidence>
<comment type="similarity">
    <text evidence="2 18">In the C-terminal section; belongs to the transferase hexapeptide repeat family.</text>
</comment>
<reference evidence="20" key="1">
    <citation type="submission" date="2022-08" db="EMBL/GenBank/DDBJ databases">
        <authorList>
            <person name="Vandamme P."/>
            <person name="Hettiarachchi A."/>
            <person name="Peeters C."/>
            <person name="Cnockaert M."/>
            <person name="Carlier A."/>
        </authorList>
    </citation>
    <scope>NUCLEOTIDE SEQUENCE</scope>
    <source>
        <strain evidence="20">LMG 31809</strain>
    </source>
</reference>
<dbReference type="GO" id="GO:0016020">
    <property type="term" value="C:membrane"/>
    <property type="evidence" value="ECO:0007669"/>
    <property type="project" value="GOC"/>
</dbReference>
<dbReference type="GO" id="GO:0005737">
    <property type="term" value="C:cytoplasm"/>
    <property type="evidence" value="ECO:0007669"/>
    <property type="project" value="UniProtKB-SubCell"/>
</dbReference>
<dbReference type="PROSITE" id="PS00101">
    <property type="entry name" value="HEXAPEP_TRANSFERASES"/>
    <property type="match status" value="1"/>
</dbReference>
<comment type="pathway">
    <text evidence="18">Nucleotide-sugar biosynthesis; UDP-N-acetyl-alpha-D-glucosamine biosynthesis; UDP-N-acetyl-alpha-D-glucosamine from N-acetyl-alpha-D-glucosamine 1-phosphate: step 1/1.</text>
</comment>
<dbReference type="GO" id="GO:0003977">
    <property type="term" value="F:UDP-N-acetylglucosamine diphosphorylase activity"/>
    <property type="evidence" value="ECO:0007669"/>
    <property type="project" value="UniProtKB-UniRule"/>
</dbReference>
<name>A0A9X3Z756_9PROT</name>
<dbReference type="GO" id="GO:0009252">
    <property type="term" value="P:peptidoglycan biosynthetic process"/>
    <property type="evidence" value="ECO:0007669"/>
    <property type="project" value="UniProtKB-UniRule"/>
</dbReference>
<evidence type="ECO:0000256" key="4">
    <source>
        <dbReference type="ARBA" id="ARBA00022490"/>
    </source>
</evidence>
<reference evidence="20" key="2">
    <citation type="journal article" date="2023" name="Syst. Appl. Microbiol.">
        <title>Govania unica gen. nov., sp. nov., a rare biosphere bacterium that represents a novel family in the class Alphaproteobacteria.</title>
        <authorList>
            <person name="Vandamme P."/>
            <person name="Peeters C."/>
            <person name="Hettiarachchi A."/>
            <person name="Cnockaert M."/>
            <person name="Carlier A."/>
        </authorList>
    </citation>
    <scope>NUCLEOTIDE SEQUENCE</scope>
    <source>
        <strain evidence="20">LMG 31809</strain>
    </source>
</reference>
<comment type="pathway">
    <text evidence="18">Bacterial outer membrane biogenesis; LPS lipid A biosynthesis.</text>
</comment>
<dbReference type="Pfam" id="PF00132">
    <property type="entry name" value="Hexapep"/>
    <property type="match status" value="2"/>
</dbReference>
<evidence type="ECO:0000256" key="1">
    <source>
        <dbReference type="ARBA" id="ARBA00004496"/>
    </source>
</evidence>
<dbReference type="GO" id="GO:0000287">
    <property type="term" value="F:magnesium ion binding"/>
    <property type="evidence" value="ECO:0007669"/>
    <property type="project" value="UniProtKB-UniRule"/>
</dbReference>
<feature type="binding site" evidence="18">
    <location>
        <position position="177"/>
    </location>
    <ligand>
        <name>UDP-N-acetyl-alpha-D-glucosamine</name>
        <dbReference type="ChEBI" id="CHEBI:57705"/>
    </ligand>
</feature>
<keyword evidence="10 18" id="KW-0133">Cell shape</keyword>
<dbReference type="GO" id="GO:0071555">
    <property type="term" value="P:cell wall organization"/>
    <property type="evidence" value="ECO:0007669"/>
    <property type="project" value="UniProtKB-KW"/>
</dbReference>
<feature type="binding site" evidence="18">
    <location>
        <position position="147"/>
    </location>
    <ligand>
        <name>UDP-N-acetyl-alpha-D-glucosamine</name>
        <dbReference type="ChEBI" id="CHEBI:57705"/>
    </ligand>
</feature>
<comment type="cofactor">
    <cofactor evidence="18">
        <name>Mg(2+)</name>
        <dbReference type="ChEBI" id="CHEBI:18420"/>
    </cofactor>
    <text evidence="18">Binds 1 Mg(2+) ion per subunit.</text>
</comment>
<dbReference type="GO" id="GO:0000902">
    <property type="term" value="P:cell morphogenesis"/>
    <property type="evidence" value="ECO:0007669"/>
    <property type="project" value="UniProtKB-UniRule"/>
</dbReference>